<comment type="caution">
    <text evidence="2">The sequence shown here is derived from an EMBL/GenBank/DDBJ whole genome shotgun (WGS) entry which is preliminary data.</text>
</comment>
<sequence length="358" mass="38831">MPRREPVTFVSATGPEKNLGDAVIRRQVVRWAAAGGGPLVAYVGVSSRDWERSLGLDDRFTVLRSKSSIGRWIWLVSTSPRRSRLFFEPGEVPLGAGNVKRELVFLLLTILLRLRGGEVVRPPRAIRVSSRSPLAVHRLACRLSTIVLWREARSREAAGVGEVVPDIGFAEDVRPGRPAPDRDTLVISMRGDRPAPSASWLAHVKELVATTGLRALVVSQVTDDIDRGSEIAAALEAEQQAWEPGDLVAHEELLRATYDRSALVVSDRLHVLILASLSGAVPIELVDTPAWKVAANFDTIGFARVSFASDGSSATSRALLDQVGRGDELVDRVAAAHATLAHRWPELDVPSPREIGGS</sequence>
<name>A0ABN2K1T1_9ACTN</name>
<gene>
    <name evidence="2" type="ORF">GCM10009710_26300</name>
</gene>
<dbReference type="EMBL" id="BAAAME010000004">
    <property type="protein sequence ID" value="GAA1745021.1"/>
    <property type="molecule type" value="Genomic_DNA"/>
</dbReference>
<feature type="domain" description="Polysaccharide pyruvyl transferase" evidence="1">
    <location>
        <begin position="144"/>
        <end position="279"/>
    </location>
</feature>
<keyword evidence="3" id="KW-1185">Reference proteome</keyword>
<reference evidence="2 3" key="1">
    <citation type="journal article" date="2019" name="Int. J. Syst. Evol. Microbiol.">
        <title>The Global Catalogue of Microorganisms (GCM) 10K type strain sequencing project: providing services to taxonomists for standard genome sequencing and annotation.</title>
        <authorList>
            <consortium name="The Broad Institute Genomics Platform"/>
            <consortium name="The Broad Institute Genome Sequencing Center for Infectious Disease"/>
            <person name="Wu L."/>
            <person name="Ma J."/>
        </authorList>
    </citation>
    <scope>NUCLEOTIDE SEQUENCE [LARGE SCALE GENOMIC DNA]</scope>
    <source>
        <strain evidence="2 3">JCM 13518</strain>
    </source>
</reference>
<evidence type="ECO:0000313" key="3">
    <source>
        <dbReference type="Proteomes" id="UP001501057"/>
    </source>
</evidence>
<accession>A0ABN2K1T1</accession>
<dbReference type="Proteomes" id="UP001501057">
    <property type="component" value="Unassembled WGS sequence"/>
</dbReference>
<evidence type="ECO:0000259" key="1">
    <source>
        <dbReference type="Pfam" id="PF04230"/>
    </source>
</evidence>
<protein>
    <recommendedName>
        <fullName evidence="1">Polysaccharide pyruvyl transferase domain-containing protein</fullName>
    </recommendedName>
</protein>
<evidence type="ECO:0000313" key="2">
    <source>
        <dbReference type="EMBL" id="GAA1745021.1"/>
    </source>
</evidence>
<dbReference type="Pfam" id="PF04230">
    <property type="entry name" value="PS_pyruv_trans"/>
    <property type="match status" value="1"/>
</dbReference>
<proteinExistence type="predicted"/>
<dbReference type="InterPro" id="IPR007345">
    <property type="entry name" value="Polysacch_pyruvyl_Trfase"/>
</dbReference>
<organism evidence="2 3">
    <name type="scientific">Aeromicrobium alkaliterrae</name>
    <dbReference type="NCBI Taxonomy" id="302168"/>
    <lineage>
        <taxon>Bacteria</taxon>
        <taxon>Bacillati</taxon>
        <taxon>Actinomycetota</taxon>
        <taxon>Actinomycetes</taxon>
        <taxon>Propionibacteriales</taxon>
        <taxon>Nocardioidaceae</taxon>
        <taxon>Aeromicrobium</taxon>
    </lineage>
</organism>